<comment type="caution">
    <text evidence="1">The sequence shown here is derived from an EMBL/GenBank/DDBJ whole genome shotgun (WGS) entry which is preliminary data.</text>
</comment>
<proteinExistence type="predicted"/>
<evidence type="ECO:0000313" key="1">
    <source>
        <dbReference type="EMBL" id="CAG5118645.1"/>
    </source>
</evidence>
<dbReference type="EMBL" id="CAJHNH020000585">
    <property type="protein sequence ID" value="CAG5118645.1"/>
    <property type="molecule type" value="Genomic_DNA"/>
</dbReference>
<organism evidence="1 2">
    <name type="scientific">Candidula unifasciata</name>
    <dbReference type="NCBI Taxonomy" id="100452"/>
    <lineage>
        <taxon>Eukaryota</taxon>
        <taxon>Metazoa</taxon>
        <taxon>Spiralia</taxon>
        <taxon>Lophotrochozoa</taxon>
        <taxon>Mollusca</taxon>
        <taxon>Gastropoda</taxon>
        <taxon>Heterobranchia</taxon>
        <taxon>Euthyneura</taxon>
        <taxon>Panpulmonata</taxon>
        <taxon>Eupulmonata</taxon>
        <taxon>Stylommatophora</taxon>
        <taxon>Helicina</taxon>
        <taxon>Helicoidea</taxon>
        <taxon>Geomitridae</taxon>
        <taxon>Candidula</taxon>
    </lineage>
</organism>
<dbReference type="Proteomes" id="UP000678393">
    <property type="component" value="Unassembled WGS sequence"/>
</dbReference>
<name>A0A8S3YT01_9EUPU</name>
<sequence>MRKTMEQMDQYRTMTQANICWQNTDGISEHTIHLNIKQFSTGLAVDRYYKTYLVFFLTFTGCKLGWKVLEIRLVAELVCLHSGTTCHREPCIGHIQGKARQNKKHQHPQEP</sequence>
<protein>
    <submittedName>
        <fullName evidence="1">Uncharacterized protein</fullName>
    </submittedName>
</protein>
<dbReference type="AlphaFoldDB" id="A0A8S3YT01"/>
<evidence type="ECO:0000313" key="2">
    <source>
        <dbReference type="Proteomes" id="UP000678393"/>
    </source>
</evidence>
<gene>
    <name evidence="1" type="ORF">CUNI_LOCUS4203</name>
</gene>
<reference evidence="1" key="1">
    <citation type="submission" date="2021-04" db="EMBL/GenBank/DDBJ databases">
        <authorList>
            <consortium name="Molecular Ecology Group"/>
        </authorList>
    </citation>
    <scope>NUCLEOTIDE SEQUENCE</scope>
</reference>
<keyword evidence="2" id="KW-1185">Reference proteome</keyword>
<accession>A0A8S3YT01</accession>